<evidence type="ECO:0000313" key="3">
    <source>
        <dbReference type="Proteomes" id="UP000288216"/>
    </source>
</evidence>
<dbReference type="AlphaFoldDB" id="A0A401PBJ4"/>
<name>A0A401PBJ4_SCYTO</name>
<proteinExistence type="predicted"/>
<feature type="non-terminal residue" evidence="2">
    <location>
        <position position="1"/>
    </location>
</feature>
<protein>
    <submittedName>
        <fullName evidence="2">Uncharacterized protein</fullName>
    </submittedName>
</protein>
<dbReference type="OrthoDB" id="9448246at2759"/>
<dbReference type="Proteomes" id="UP000288216">
    <property type="component" value="Unassembled WGS sequence"/>
</dbReference>
<gene>
    <name evidence="2" type="ORF">scyTo_0008591</name>
</gene>
<dbReference type="EMBL" id="BFAA01003324">
    <property type="protein sequence ID" value="GCB70485.1"/>
    <property type="molecule type" value="Genomic_DNA"/>
</dbReference>
<comment type="caution">
    <text evidence="2">The sequence shown here is derived from an EMBL/GenBank/DDBJ whole genome shotgun (WGS) entry which is preliminary data.</text>
</comment>
<accession>A0A401PBJ4</accession>
<feature type="region of interest" description="Disordered" evidence="1">
    <location>
        <begin position="1"/>
        <end position="28"/>
    </location>
</feature>
<reference evidence="2 3" key="1">
    <citation type="journal article" date="2018" name="Nat. Ecol. Evol.">
        <title>Shark genomes provide insights into elasmobranch evolution and the origin of vertebrates.</title>
        <authorList>
            <person name="Hara Y"/>
            <person name="Yamaguchi K"/>
            <person name="Onimaru K"/>
            <person name="Kadota M"/>
            <person name="Koyanagi M"/>
            <person name="Keeley SD"/>
            <person name="Tatsumi K"/>
            <person name="Tanaka K"/>
            <person name="Motone F"/>
            <person name="Kageyama Y"/>
            <person name="Nozu R"/>
            <person name="Adachi N"/>
            <person name="Nishimura O"/>
            <person name="Nakagawa R"/>
            <person name="Tanegashima C"/>
            <person name="Kiyatake I"/>
            <person name="Matsumoto R"/>
            <person name="Murakumo K"/>
            <person name="Nishida K"/>
            <person name="Terakita A"/>
            <person name="Kuratani S"/>
            <person name="Sato K"/>
            <person name="Hyodo S Kuraku.S."/>
        </authorList>
    </citation>
    <scope>NUCLEOTIDE SEQUENCE [LARGE SCALE GENOMIC DNA]</scope>
</reference>
<evidence type="ECO:0000313" key="2">
    <source>
        <dbReference type="EMBL" id="GCB70485.1"/>
    </source>
</evidence>
<keyword evidence="3" id="KW-1185">Reference proteome</keyword>
<sequence>AFEEDSPSDAVEQTPHERQSVIAPSPKQSSVKAITVTAEFALVSQSESLFSISGNNNLQASHQASFKVEQQEVKIPILSRSRSSLSHQEDIVPNPNTWKQSAFLQARPLASVLMVEQNRSSFTGEGQKICPTQQRDQNYDYALEEIFIIIKSTKRYIVA</sequence>
<evidence type="ECO:0000256" key="1">
    <source>
        <dbReference type="SAM" id="MobiDB-lite"/>
    </source>
</evidence>
<organism evidence="2 3">
    <name type="scientific">Scyliorhinus torazame</name>
    <name type="common">Cloudy catshark</name>
    <name type="synonym">Catulus torazame</name>
    <dbReference type="NCBI Taxonomy" id="75743"/>
    <lineage>
        <taxon>Eukaryota</taxon>
        <taxon>Metazoa</taxon>
        <taxon>Chordata</taxon>
        <taxon>Craniata</taxon>
        <taxon>Vertebrata</taxon>
        <taxon>Chondrichthyes</taxon>
        <taxon>Elasmobranchii</taxon>
        <taxon>Galeomorphii</taxon>
        <taxon>Galeoidea</taxon>
        <taxon>Carcharhiniformes</taxon>
        <taxon>Scyliorhinidae</taxon>
        <taxon>Scyliorhinus</taxon>
    </lineage>
</organism>